<dbReference type="EMBL" id="LR797474">
    <property type="protein sequence ID" value="CAB4218513.1"/>
    <property type="molecule type" value="Genomic_DNA"/>
</dbReference>
<accession>A0A6J5SSU1</accession>
<protein>
    <submittedName>
        <fullName evidence="1">Uncharacterized protein</fullName>
    </submittedName>
</protein>
<gene>
    <name evidence="1" type="ORF">UFOVP1604_28</name>
</gene>
<sequence>MKSGIKLFEAFYGKDYLEHTFRKYDTDIEFYRTVIRYPAGTDVAELAELGLADNIAEIEDISFDMVKITYEMKPYFDNAGIHDVDLILRTVYMAGDYSIWDEATQEETRYDFELEDAGPFDGRVSAKWGSLPFYPKSISVSTPWSTISNGVQTKHPFDPSAPDTSKFGYEIEIGE</sequence>
<organism evidence="1">
    <name type="scientific">uncultured Caudovirales phage</name>
    <dbReference type="NCBI Taxonomy" id="2100421"/>
    <lineage>
        <taxon>Viruses</taxon>
        <taxon>Duplodnaviria</taxon>
        <taxon>Heunggongvirae</taxon>
        <taxon>Uroviricota</taxon>
        <taxon>Caudoviricetes</taxon>
        <taxon>Peduoviridae</taxon>
        <taxon>Maltschvirus</taxon>
        <taxon>Maltschvirus maltsch</taxon>
    </lineage>
</organism>
<reference evidence="1" key="1">
    <citation type="submission" date="2020-05" db="EMBL/GenBank/DDBJ databases">
        <authorList>
            <person name="Chiriac C."/>
            <person name="Salcher M."/>
            <person name="Ghai R."/>
            <person name="Kavagutti S V."/>
        </authorList>
    </citation>
    <scope>NUCLEOTIDE SEQUENCE</scope>
</reference>
<proteinExistence type="predicted"/>
<evidence type="ECO:0000313" key="1">
    <source>
        <dbReference type="EMBL" id="CAB4218513.1"/>
    </source>
</evidence>
<name>A0A6J5SSU1_9CAUD</name>